<evidence type="ECO:0000313" key="1">
    <source>
        <dbReference type="EMBL" id="KHG07744.1"/>
    </source>
</evidence>
<comment type="caution">
    <text evidence="1">The sequence shown here is derived from an EMBL/GenBank/DDBJ whole genome shotgun (WGS) entry which is preliminary data.</text>
</comment>
<proteinExistence type="predicted"/>
<keyword evidence="2" id="KW-1185">Reference proteome</keyword>
<dbReference type="Proteomes" id="UP000032142">
    <property type="component" value="Unassembled WGS sequence"/>
</dbReference>
<organism evidence="1 2">
    <name type="scientific">Gossypium arboreum</name>
    <name type="common">Tree cotton</name>
    <name type="synonym">Gossypium nanking</name>
    <dbReference type="NCBI Taxonomy" id="29729"/>
    <lineage>
        <taxon>Eukaryota</taxon>
        <taxon>Viridiplantae</taxon>
        <taxon>Streptophyta</taxon>
        <taxon>Embryophyta</taxon>
        <taxon>Tracheophyta</taxon>
        <taxon>Spermatophyta</taxon>
        <taxon>Magnoliopsida</taxon>
        <taxon>eudicotyledons</taxon>
        <taxon>Gunneridae</taxon>
        <taxon>Pentapetalae</taxon>
        <taxon>rosids</taxon>
        <taxon>malvids</taxon>
        <taxon>Malvales</taxon>
        <taxon>Malvaceae</taxon>
        <taxon>Malvoideae</taxon>
        <taxon>Gossypium</taxon>
    </lineage>
</organism>
<keyword evidence="1" id="KW-0808">Transferase</keyword>
<evidence type="ECO:0000313" key="2">
    <source>
        <dbReference type="Proteomes" id="UP000032142"/>
    </source>
</evidence>
<dbReference type="EMBL" id="JRRC01481077">
    <property type="protein sequence ID" value="KHG07744.1"/>
    <property type="molecule type" value="Genomic_DNA"/>
</dbReference>
<name>A0A0B0N7C8_GOSAR</name>
<dbReference type="GO" id="GO:0016740">
    <property type="term" value="F:transferase activity"/>
    <property type="evidence" value="ECO:0007669"/>
    <property type="project" value="UniProtKB-KW"/>
</dbReference>
<accession>A0A0B0N7C8</accession>
<sequence length="52" mass="5894">MVEPPEEYVSIMDLARTAWTGNHAIRCEVRGSAYLKRSLYKSTVNGYSIEIS</sequence>
<protein>
    <submittedName>
        <fullName evidence="1">Isopentenyl transferase</fullName>
    </submittedName>
</protein>
<reference evidence="2" key="1">
    <citation type="submission" date="2014-09" db="EMBL/GenBank/DDBJ databases">
        <authorList>
            <person name="Mudge J."/>
            <person name="Ramaraj T."/>
            <person name="Lindquist I.E."/>
            <person name="Bharti A.K."/>
            <person name="Sundararajan A."/>
            <person name="Cameron C.T."/>
            <person name="Woodward J.E."/>
            <person name="May G.D."/>
            <person name="Brubaker C."/>
            <person name="Broadhvest J."/>
            <person name="Wilkins T.A."/>
        </authorList>
    </citation>
    <scope>NUCLEOTIDE SEQUENCE</scope>
    <source>
        <strain evidence="2">cv. AKA8401</strain>
    </source>
</reference>
<gene>
    <name evidence="1" type="ORF">F383_34345</name>
</gene>
<dbReference type="AlphaFoldDB" id="A0A0B0N7C8"/>